<dbReference type="PANTHER" id="PTHR43591">
    <property type="entry name" value="METHYLTRANSFERASE"/>
    <property type="match status" value="1"/>
</dbReference>
<feature type="domain" description="Methyltransferase" evidence="1">
    <location>
        <begin position="65"/>
        <end position="157"/>
    </location>
</feature>
<sequence length="219" mass="24793">MEITKRELGQRNRKNVVKCKNPKKSQETYTGWSKTYDEELDALNYQSPQYAAKMFGKYSDGVKAVLDIGTGTGKAAELIRKKYGYEGVLDILDANLGMLVQADKKGFNIRNIIRHWVDQRGDLPVKDESYDVITCTGSFGPNHIPVTALTGLIKSLKHGSLFILTVGIPENNSYTLEFHRFLHNMIDAKEVELVEKEEYQNFPNALDEVVHVVLVLKRS</sequence>
<organism evidence="2 3">
    <name type="scientific">Clavelina lepadiformis</name>
    <name type="common">Light-bulb sea squirt</name>
    <name type="synonym">Ascidia lepadiformis</name>
    <dbReference type="NCBI Taxonomy" id="159417"/>
    <lineage>
        <taxon>Eukaryota</taxon>
        <taxon>Metazoa</taxon>
        <taxon>Chordata</taxon>
        <taxon>Tunicata</taxon>
        <taxon>Ascidiacea</taxon>
        <taxon>Aplousobranchia</taxon>
        <taxon>Clavelinidae</taxon>
        <taxon>Clavelina</taxon>
    </lineage>
</organism>
<gene>
    <name evidence="2" type="ORF">CVLEPA_LOCUS10195</name>
</gene>
<comment type="caution">
    <text evidence="2">The sequence shown here is derived from an EMBL/GenBank/DDBJ whole genome shotgun (WGS) entry which is preliminary data.</text>
</comment>
<dbReference type="Gene3D" id="3.40.50.150">
    <property type="entry name" value="Vaccinia Virus protein VP39"/>
    <property type="match status" value="1"/>
</dbReference>
<dbReference type="PANTHER" id="PTHR43591:SF110">
    <property type="entry name" value="RHODANESE DOMAIN-CONTAINING PROTEIN"/>
    <property type="match status" value="1"/>
</dbReference>
<protein>
    <recommendedName>
        <fullName evidence="1">Methyltransferase domain-containing protein</fullName>
    </recommendedName>
</protein>
<dbReference type="Pfam" id="PF13649">
    <property type="entry name" value="Methyltransf_25"/>
    <property type="match status" value="1"/>
</dbReference>
<keyword evidence="3" id="KW-1185">Reference proteome</keyword>
<reference evidence="2 3" key="1">
    <citation type="submission" date="2024-02" db="EMBL/GenBank/DDBJ databases">
        <authorList>
            <person name="Daric V."/>
            <person name="Darras S."/>
        </authorList>
    </citation>
    <scope>NUCLEOTIDE SEQUENCE [LARGE SCALE GENOMIC DNA]</scope>
</reference>
<evidence type="ECO:0000313" key="3">
    <source>
        <dbReference type="Proteomes" id="UP001642483"/>
    </source>
</evidence>
<dbReference type="CDD" id="cd02440">
    <property type="entry name" value="AdoMet_MTases"/>
    <property type="match status" value="1"/>
</dbReference>
<dbReference type="InterPro" id="IPR041698">
    <property type="entry name" value="Methyltransf_25"/>
</dbReference>
<dbReference type="EMBL" id="CAWYQH010000068">
    <property type="protein sequence ID" value="CAK8679958.1"/>
    <property type="molecule type" value="Genomic_DNA"/>
</dbReference>
<dbReference type="SUPFAM" id="SSF53335">
    <property type="entry name" value="S-adenosyl-L-methionine-dependent methyltransferases"/>
    <property type="match status" value="1"/>
</dbReference>
<name>A0ABP0FJV1_CLALP</name>
<proteinExistence type="predicted"/>
<accession>A0ABP0FJV1</accession>
<evidence type="ECO:0000313" key="2">
    <source>
        <dbReference type="EMBL" id="CAK8679958.1"/>
    </source>
</evidence>
<dbReference type="Proteomes" id="UP001642483">
    <property type="component" value="Unassembled WGS sequence"/>
</dbReference>
<evidence type="ECO:0000259" key="1">
    <source>
        <dbReference type="Pfam" id="PF13649"/>
    </source>
</evidence>
<dbReference type="InterPro" id="IPR029063">
    <property type="entry name" value="SAM-dependent_MTases_sf"/>
</dbReference>